<evidence type="ECO:0000313" key="2">
    <source>
        <dbReference type="Proteomes" id="UP000019376"/>
    </source>
</evidence>
<reference evidence="1 2" key="1">
    <citation type="journal article" date="2013" name="PLoS ONE">
        <title>Genomic and secretomic analyses reveal unique features of the lignocellulolytic enzyme system of Penicillium decumbens.</title>
        <authorList>
            <person name="Liu G."/>
            <person name="Zhang L."/>
            <person name="Wei X."/>
            <person name="Zou G."/>
            <person name="Qin Y."/>
            <person name="Ma L."/>
            <person name="Li J."/>
            <person name="Zheng H."/>
            <person name="Wang S."/>
            <person name="Wang C."/>
            <person name="Xun L."/>
            <person name="Zhao G.-P."/>
            <person name="Zhou Z."/>
            <person name="Qu Y."/>
        </authorList>
    </citation>
    <scope>NUCLEOTIDE SEQUENCE [LARGE SCALE GENOMIC DNA]</scope>
    <source>
        <strain evidence="2">114-2 / CGMCC 5302</strain>
    </source>
</reference>
<proteinExistence type="predicted"/>
<dbReference type="HOGENOM" id="CLU_3437683_0_0_1"/>
<gene>
    <name evidence="1" type="ORF">PDE_04437</name>
</gene>
<protein>
    <submittedName>
        <fullName evidence="1">Uncharacterized protein</fullName>
    </submittedName>
</protein>
<dbReference type="Proteomes" id="UP000019376">
    <property type="component" value="Unassembled WGS sequence"/>
</dbReference>
<keyword evidence="2" id="KW-1185">Reference proteome</keyword>
<evidence type="ECO:0000313" key="1">
    <source>
        <dbReference type="EMBL" id="EPS29487.1"/>
    </source>
</evidence>
<sequence>MVISGDTTVYK</sequence>
<organism evidence="1 2">
    <name type="scientific">Penicillium oxalicum (strain 114-2 / CGMCC 5302)</name>
    <name type="common">Penicillium decumbens</name>
    <dbReference type="NCBI Taxonomy" id="933388"/>
    <lineage>
        <taxon>Eukaryota</taxon>
        <taxon>Fungi</taxon>
        <taxon>Dikarya</taxon>
        <taxon>Ascomycota</taxon>
        <taxon>Pezizomycotina</taxon>
        <taxon>Eurotiomycetes</taxon>
        <taxon>Eurotiomycetidae</taxon>
        <taxon>Eurotiales</taxon>
        <taxon>Aspergillaceae</taxon>
        <taxon>Penicillium</taxon>
    </lineage>
</organism>
<name>S8B4K6_PENO1</name>
<accession>S8B4K6</accession>
<dbReference type="EMBL" id="KB644411">
    <property type="protein sequence ID" value="EPS29487.1"/>
    <property type="molecule type" value="Genomic_DNA"/>
</dbReference>